<dbReference type="GO" id="GO:0017110">
    <property type="term" value="F:nucleoside diphosphate phosphatase activity"/>
    <property type="evidence" value="ECO:0007669"/>
    <property type="project" value="InterPro"/>
</dbReference>
<proteinExistence type="inferred from homology"/>
<accession>A0A132HEH9</accession>
<evidence type="ECO:0000256" key="3">
    <source>
        <dbReference type="ARBA" id="ARBA00015552"/>
    </source>
</evidence>
<evidence type="ECO:0000313" key="6">
    <source>
        <dbReference type="Proteomes" id="UP000253772"/>
    </source>
</evidence>
<dbReference type="PANTHER" id="PTHR43222">
    <property type="entry name" value="NUDIX HYDROLASE 23"/>
    <property type="match status" value="1"/>
</dbReference>
<organism evidence="5 6">
    <name type="scientific">Cupriavidus metallidurans</name>
    <dbReference type="NCBI Taxonomy" id="119219"/>
    <lineage>
        <taxon>Bacteria</taxon>
        <taxon>Pseudomonadati</taxon>
        <taxon>Pseudomonadota</taxon>
        <taxon>Betaproteobacteria</taxon>
        <taxon>Burkholderiales</taxon>
        <taxon>Burkholderiaceae</taxon>
        <taxon>Cupriavidus</taxon>
    </lineage>
</organism>
<dbReference type="OrthoDB" id="8594221at2"/>
<comment type="cofactor">
    <cofactor evidence="4">
        <name>Mg(2+)</name>
        <dbReference type="ChEBI" id="CHEBI:18420"/>
    </cofactor>
</comment>
<evidence type="ECO:0000313" key="5">
    <source>
        <dbReference type="EMBL" id="QBP11026.1"/>
    </source>
</evidence>
<name>A0A132HEH9_9BURK</name>
<evidence type="ECO:0000256" key="1">
    <source>
        <dbReference type="ARBA" id="ARBA00007608"/>
    </source>
</evidence>
<dbReference type="PROSITE" id="PS51462">
    <property type="entry name" value="NUDIX"/>
    <property type="match status" value="1"/>
</dbReference>
<sequence length="183" mass="19712">MCTMSRDWNASVTVAAVIERGGRFLLVEEETADGLRLNQPAGHLEAGESLIRAVVRETLEETAHSFEPRALLGVYTSRGRSSRDQGDTTYIRFAFTGDIGTLDAGRQLDTGIVRTVWMTAEELRGCPERHRSPLLMACVDDYLAGKRFALDMIHTHPSTVAASIAPGDTAAPTNPPAQAGAAS</sequence>
<comment type="similarity">
    <text evidence="1 4">Belongs to the Nudix hydrolase family. NudJ subfamily.</text>
</comment>
<dbReference type="InterPro" id="IPR000086">
    <property type="entry name" value="NUDIX_hydrolase_dom"/>
</dbReference>
<dbReference type="OMA" id="IVRTVWM"/>
<dbReference type="CDD" id="cd03675">
    <property type="entry name" value="NUDIX_Hydrolase"/>
    <property type="match status" value="1"/>
</dbReference>
<dbReference type="GeneID" id="60820604"/>
<dbReference type="InterPro" id="IPR015797">
    <property type="entry name" value="NUDIX_hydrolase-like_dom_sf"/>
</dbReference>
<dbReference type="GO" id="GO:0017111">
    <property type="term" value="F:ribonucleoside triphosphate phosphatase activity"/>
    <property type="evidence" value="ECO:0007669"/>
    <property type="project" value="InterPro"/>
</dbReference>
<dbReference type="InterPro" id="IPR033713">
    <property type="entry name" value="NudJ"/>
</dbReference>
<dbReference type="Pfam" id="PF00293">
    <property type="entry name" value="NUDIX"/>
    <property type="match status" value="1"/>
</dbReference>
<reference evidence="5 6" key="1">
    <citation type="submission" date="2019-03" db="EMBL/GenBank/DDBJ databases">
        <title>Comparative insights into the high quality Complete genome sequence of highly metal resistant Cupriavidus metallidurans strain BS1 isolated from a gold-copper mine.</title>
        <authorList>
            <person name="Mazhar H.S."/>
            <person name="Rensing C."/>
        </authorList>
    </citation>
    <scope>NUCLEOTIDE SEQUENCE [LARGE SCALE GENOMIC DNA]</scope>
    <source>
        <strain evidence="5 6">BS1</strain>
    </source>
</reference>
<gene>
    <name evidence="4" type="primary">nudJ</name>
    <name evidence="5" type="ORF">DDF84_015295</name>
</gene>
<keyword evidence="4 5" id="KW-0378">Hydrolase</keyword>
<dbReference type="EC" id="3.6.1.-" evidence="4"/>
<dbReference type="Proteomes" id="UP000253772">
    <property type="component" value="Chromosome c1"/>
</dbReference>
<dbReference type="RefSeq" id="WP_008641895.1">
    <property type="nucleotide sequence ID" value="NZ_CP026544.1"/>
</dbReference>
<comment type="subunit">
    <text evidence="2 4">Monomer.</text>
</comment>
<dbReference type="PANTHER" id="PTHR43222:SF11">
    <property type="entry name" value="PHOSPHATASE NUDJ"/>
    <property type="match status" value="1"/>
</dbReference>
<dbReference type="Gene3D" id="3.90.79.10">
    <property type="entry name" value="Nucleoside Triphosphate Pyrophosphohydrolase"/>
    <property type="match status" value="1"/>
</dbReference>
<protein>
    <recommendedName>
        <fullName evidence="3 4">Phosphatase NudJ</fullName>
        <ecNumber evidence="4">3.6.1.-</ecNumber>
    </recommendedName>
</protein>
<dbReference type="EMBL" id="CP037900">
    <property type="protein sequence ID" value="QBP11026.1"/>
    <property type="molecule type" value="Genomic_DNA"/>
</dbReference>
<evidence type="ECO:0000256" key="2">
    <source>
        <dbReference type="ARBA" id="ARBA00011245"/>
    </source>
</evidence>
<dbReference type="GO" id="GO:0004787">
    <property type="term" value="F:thiamine diphosphate phosphatase activity"/>
    <property type="evidence" value="ECO:0007669"/>
    <property type="project" value="InterPro"/>
</dbReference>
<dbReference type="AlphaFoldDB" id="A0A132HEH9"/>
<dbReference type="SUPFAM" id="SSF55811">
    <property type="entry name" value="Nudix"/>
    <property type="match status" value="1"/>
</dbReference>
<evidence type="ECO:0000256" key="4">
    <source>
        <dbReference type="RuleBase" id="RU364043"/>
    </source>
</evidence>
<keyword evidence="4" id="KW-0460">Magnesium</keyword>